<evidence type="ECO:0000256" key="10">
    <source>
        <dbReference type="SAM" id="Phobius"/>
    </source>
</evidence>
<sequence>MTFKLSHALPRSLRTRLILLVLGSVLLAQAATLGTISYYRHKFIEDVAIGYIATTIRTLRAALAQVPSEDRAEFVRAASQNQWRWWARGLPAEARLQRLNRPPPDRMGPDGMMPPPDGPPGMMHRRFDDDDSDRRHRPPPPPHDDVRRDLRQLVQELNLRLNDGTRVALSRGPRPEIFISLAPNTASEDVPALREWLVIPLDRLDPPVATPMVAFWLGGLGLVLLLAAWFSWHITRPLTRLADAADRLAAGQPQRVEPSGPHETRVLGERFNAMLDALAESDSVRRTLLSGLPHDLKGPLSRMWLRIEMTDDPTLKDGLRKDLQDMQHMVDQFIGFVRGTDPAAYRYAPLNLNEWISERVQSWKGAGTDISLTAADDDSLTIQGDAVALGRLLDNLIGNALHHGAPPIDVRLLNDAHSAIIEVADHGEGIAPQRRAEALRPFARLDGARTRTGNVGLGLALAEAIARAHGGDLELDSGSSGGLLVRIRLPRA</sequence>
<dbReference type="PRINTS" id="PR00344">
    <property type="entry name" value="BCTRLSENSOR"/>
</dbReference>
<dbReference type="PANTHER" id="PTHR44936">
    <property type="entry name" value="SENSOR PROTEIN CREC"/>
    <property type="match status" value="1"/>
</dbReference>
<evidence type="ECO:0000259" key="11">
    <source>
        <dbReference type="PROSITE" id="PS50109"/>
    </source>
</evidence>
<dbReference type="RefSeq" id="WP_005015195.1">
    <property type="nucleotide sequence ID" value="NZ_JFZZ01000075.1"/>
</dbReference>
<evidence type="ECO:0000259" key="12">
    <source>
        <dbReference type="PROSITE" id="PS50885"/>
    </source>
</evidence>
<dbReference type="InterPro" id="IPR005467">
    <property type="entry name" value="His_kinase_dom"/>
</dbReference>
<dbReference type="InterPro" id="IPR050980">
    <property type="entry name" value="2C_sensor_his_kinase"/>
</dbReference>
<dbReference type="Proteomes" id="UP000026682">
    <property type="component" value="Unassembled WGS sequence"/>
</dbReference>
<dbReference type="GO" id="GO:0005524">
    <property type="term" value="F:ATP binding"/>
    <property type="evidence" value="ECO:0007669"/>
    <property type="project" value="UniProtKB-KW"/>
</dbReference>
<evidence type="ECO:0000256" key="5">
    <source>
        <dbReference type="ARBA" id="ARBA00022679"/>
    </source>
</evidence>
<dbReference type="PROSITE" id="PS50109">
    <property type="entry name" value="HIS_KIN"/>
    <property type="match status" value="1"/>
</dbReference>
<feature type="compositionally biased region" description="Basic and acidic residues" evidence="9">
    <location>
        <begin position="125"/>
        <end position="134"/>
    </location>
</feature>
<evidence type="ECO:0000313" key="13">
    <source>
        <dbReference type="EMBL" id="KAK90339.1"/>
    </source>
</evidence>
<keyword evidence="6" id="KW-0547">Nucleotide-binding</keyword>
<reference evidence="13 14" key="1">
    <citation type="submission" date="2014-03" db="EMBL/GenBank/DDBJ databases">
        <title>Genome sequence of Bordetella holmseii.</title>
        <authorList>
            <person name="Harvill E."/>
            <person name="Goodfield L.L."/>
            <person name="Ivanov Y."/>
            <person name="Meyer J.A."/>
            <person name="Newth C."/>
            <person name="Cassiday P."/>
            <person name="Tondella M.L."/>
            <person name="Liao P."/>
            <person name="Zimmerman J."/>
            <person name="Meert K."/>
            <person name="Wessel D."/>
            <person name="Berger J."/>
            <person name="Dean J.M."/>
            <person name="Holubkov R."/>
            <person name="Burr J."/>
            <person name="Liu T."/>
            <person name="Brinkac L.M."/>
            <person name="Sanka R."/>
            <person name="Kim M."/>
            <person name="Losada L."/>
        </authorList>
    </citation>
    <scope>NUCLEOTIDE SEQUENCE [LARGE SCALE GENOMIC DNA]</scope>
    <source>
        <strain evidence="13 14">CDC-H585-BH</strain>
    </source>
</reference>
<dbReference type="InterPro" id="IPR036890">
    <property type="entry name" value="HATPase_C_sf"/>
</dbReference>
<dbReference type="InterPro" id="IPR036097">
    <property type="entry name" value="HisK_dim/P_sf"/>
</dbReference>
<dbReference type="InterPro" id="IPR004358">
    <property type="entry name" value="Sig_transdc_His_kin-like_C"/>
</dbReference>
<dbReference type="Pfam" id="PF00672">
    <property type="entry name" value="HAMP"/>
    <property type="match status" value="1"/>
</dbReference>
<proteinExistence type="predicted"/>
<dbReference type="SUPFAM" id="SSF47384">
    <property type="entry name" value="Homodimeric domain of signal transducing histidine kinase"/>
    <property type="match status" value="1"/>
</dbReference>
<evidence type="ECO:0000313" key="14">
    <source>
        <dbReference type="Proteomes" id="UP000026682"/>
    </source>
</evidence>
<keyword evidence="8" id="KW-0067">ATP-binding</keyword>
<comment type="caution">
    <text evidence="13">The sequence shown here is derived from an EMBL/GenBank/DDBJ whole genome shotgun (WGS) entry which is preliminary data.</text>
</comment>
<dbReference type="PATRIC" id="fig|1331206.3.peg.2184"/>
<feature type="domain" description="HAMP" evidence="12">
    <location>
        <begin position="232"/>
        <end position="283"/>
    </location>
</feature>
<evidence type="ECO:0000256" key="3">
    <source>
        <dbReference type="ARBA" id="ARBA00012438"/>
    </source>
</evidence>
<dbReference type="SMART" id="SM00387">
    <property type="entry name" value="HATPase_c"/>
    <property type="match status" value="1"/>
</dbReference>
<keyword evidence="7" id="KW-0418">Kinase</keyword>
<keyword evidence="10" id="KW-0472">Membrane</keyword>
<accession>A0A158M2E5</accession>
<comment type="catalytic activity">
    <reaction evidence="1">
        <text>ATP + protein L-histidine = ADP + protein N-phospho-L-histidine.</text>
        <dbReference type="EC" id="2.7.13.3"/>
    </reaction>
</comment>
<dbReference type="GO" id="GO:0005886">
    <property type="term" value="C:plasma membrane"/>
    <property type="evidence" value="ECO:0007669"/>
    <property type="project" value="TreeGrafter"/>
</dbReference>
<keyword evidence="10" id="KW-1133">Transmembrane helix</keyword>
<name>A0A158M2E5_9BORD</name>
<dbReference type="Gene3D" id="3.30.565.10">
    <property type="entry name" value="Histidine kinase-like ATPase, C-terminal domain"/>
    <property type="match status" value="1"/>
</dbReference>
<dbReference type="EMBL" id="JFZZ01000075">
    <property type="protein sequence ID" value="KAK90339.1"/>
    <property type="molecule type" value="Genomic_DNA"/>
</dbReference>
<keyword evidence="4" id="KW-0597">Phosphoprotein</keyword>
<dbReference type="InterPro" id="IPR003594">
    <property type="entry name" value="HATPase_dom"/>
</dbReference>
<dbReference type="CDD" id="cd00075">
    <property type="entry name" value="HATPase"/>
    <property type="match status" value="1"/>
</dbReference>
<evidence type="ECO:0000256" key="9">
    <source>
        <dbReference type="SAM" id="MobiDB-lite"/>
    </source>
</evidence>
<protein>
    <recommendedName>
        <fullName evidence="3">histidine kinase</fullName>
        <ecNumber evidence="3">2.7.13.3</ecNumber>
    </recommendedName>
</protein>
<dbReference type="PROSITE" id="PS50885">
    <property type="entry name" value="HAMP"/>
    <property type="match status" value="1"/>
</dbReference>
<dbReference type="InterPro" id="IPR003660">
    <property type="entry name" value="HAMP_dom"/>
</dbReference>
<dbReference type="SMART" id="SM00304">
    <property type="entry name" value="HAMP"/>
    <property type="match status" value="1"/>
</dbReference>
<dbReference type="EC" id="2.7.13.3" evidence="3"/>
<dbReference type="Gene3D" id="1.10.287.130">
    <property type="match status" value="1"/>
</dbReference>
<organism evidence="13 14">
    <name type="scientific">Bordetella holmesii CDC-H585-BH</name>
    <dbReference type="NCBI Taxonomy" id="1331206"/>
    <lineage>
        <taxon>Bacteria</taxon>
        <taxon>Pseudomonadati</taxon>
        <taxon>Pseudomonadota</taxon>
        <taxon>Betaproteobacteria</taxon>
        <taxon>Burkholderiales</taxon>
        <taxon>Alcaligenaceae</taxon>
        <taxon>Bordetella</taxon>
    </lineage>
</organism>
<gene>
    <name evidence="13" type="ORF">L497_1990</name>
</gene>
<dbReference type="SUPFAM" id="SSF55874">
    <property type="entry name" value="ATPase domain of HSP90 chaperone/DNA topoisomerase II/histidine kinase"/>
    <property type="match status" value="1"/>
</dbReference>
<dbReference type="GO" id="GO:0000155">
    <property type="term" value="F:phosphorelay sensor kinase activity"/>
    <property type="evidence" value="ECO:0007669"/>
    <property type="project" value="InterPro"/>
</dbReference>
<comment type="subcellular location">
    <subcellularLocation>
        <location evidence="2">Membrane</location>
    </subcellularLocation>
</comment>
<dbReference type="SUPFAM" id="SSF158472">
    <property type="entry name" value="HAMP domain-like"/>
    <property type="match status" value="1"/>
</dbReference>
<dbReference type="Pfam" id="PF02518">
    <property type="entry name" value="HATPase_c"/>
    <property type="match status" value="1"/>
</dbReference>
<evidence type="ECO:0000256" key="6">
    <source>
        <dbReference type="ARBA" id="ARBA00022741"/>
    </source>
</evidence>
<evidence type="ECO:0000256" key="7">
    <source>
        <dbReference type="ARBA" id="ARBA00022777"/>
    </source>
</evidence>
<evidence type="ECO:0000256" key="8">
    <source>
        <dbReference type="ARBA" id="ARBA00022840"/>
    </source>
</evidence>
<feature type="region of interest" description="Disordered" evidence="9">
    <location>
        <begin position="96"/>
        <end position="149"/>
    </location>
</feature>
<dbReference type="AlphaFoldDB" id="A0A158M2E5"/>
<dbReference type="PANTHER" id="PTHR44936:SF10">
    <property type="entry name" value="SENSOR PROTEIN RSTB"/>
    <property type="match status" value="1"/>
</dbReference>
<keyword evidence="10" id="KW-0812">Transmembrane</keyword>
<dbReference type="GeneID" id="93119222"/>
<evidence type="ECO:0000256" key="4">
    <source>
        <dbReference type="ARBA" id="ARBA00022553"/>
    </source>
</evidence>
<feature type="compositionally biased region" description="Pro residues" evidence="9">
    <location>
        <begin position="109"/>
        <end position="119"/>
    </location>
</feature>
<feature type="transmembrane region" description="Helical" evidence="10">
    <location>
        <begin position="213"/>
        <end position="232"/>
    </location>
</feature>
<evidence type="ECO:0000256" key="1">
    <source>
        <dbReference type="ARBA" id="ARBA00000085"/>
    </source>
</evidence>
<evidence type="ECO:0000256" key="2">
    <source>
        <dbReference type="ARBA" id="ARBA00004370"/>
    </source>
</evidence>
<keyword evidence="5" id="KW-0808">Transferase</keyword>
<feature type="domain" description="Histidine kinase" evidence="11">
    <location>
        <begin position="291"/>
        <end position="492"/>
    </location>
</feature>
<dbReference type="STRING" id="35814.BBB42_13220"/>